<dbReference type="AlphaFoldDB" id="S3CZ65"/>
<feature type="region of interest" description="Disordered" evidence="2">
    <location>
        <begin position="40"/>
        <end position="134"/>
    </location>
</feature>
<keyword evidence="4" id="KW-1185">Reference proteome</keyword>
<dbReference type="GeneID" id="19470763"/>
<evidence type="ECO:0000313" key="3">
    <source>
        <dbReference type="EMBL" id="EPE25141.1"/>
    </source>
</evidence>
<sequence length="460" mass="52001">MPKIKLEDIEVKLETIDVKLGKDDIATSSSKATIPKVLEKRASPIVRGEIKSSSSKTIRSRVDDEASEKDMPPSKRLKKTNLASQSSEEGGGQMAVSEEQLLQVETNKTREDPVRQPKKSRGESPGNHTTGVPYIDIDNDEQKLAAYFGYSDVAHLRALAMSYHVLWVYHSFKYIARNLSKEPTLRLLDDEELTFHNVVDRNSKWPVFGIFKDADPENIVRHLACILVNLKWDLEKLKSDTAQNNGELQKRLHTFSGSILLRENSGNIVSIPNINFEPTAATDPSKAFCNVDFLLGPVLPHENKIETFNRLWNLLRYIRDTLQSNTWVEKFGPEAMLVSIPVDASHIPAWLRPPHREATESSTLVVPGNRENPVSESVGDPLRGSVTVSDANIRPGLGLIAREVLPPSSKERPKDILEQGKKMSLRNLKQEIDKAKTEKRRWRMRESLLREVLERRELGE</sequence>
<dbReference type="Proteomes" id="UP000016922">
    <property type="component" value="Unassembled WGS sequence"/>
</dbReference>
<gene>
    <name evidence="3" type="ORF">GLAREA_11722</name>
</gene>
<dbReference type="HOGENOM" id="CLU_594541_0_0_1"/>
<accession>S3CZ65</accession>
<dbReference type="EMBL" id="KE145372">
    <property type="protein sequence ID" value="EPE25141.1"/>
    <property type="molecule type" value="Genomic_DNA"/>
</dbReference>
<dbReference type="STRING" id="1116229.S3CZ65"/>
<keyword evidence="1" id="KW-0175">Coiled coil</keyword>
<reference evidence="3 4" key="1">
    <citation type="journal article" date="2013" name="BMC Genomics">
        <title>Genomics-driven discovery of the pneumocandin biosynthetic gene cluster in the fungus Glarea lozoyensis.</title>
        <authorList>
            <person name="Chen L."/>
            <person name="Yue Q."/>
            <person name="Zhang X."/>
            <person name="Xiang M."/>
            <person name="Wang C."/>
            <person name="Li S."/>
            <person name="Che Y."/>
            <person name="Ortiz-Lopez F.J."/>
            <person name="Bills G.F."/>
            <person name="Liu X."/>
            <person name="An Z."/>
        </authorList>
    </citation>
    <scope>NUCLEOTIDE SEQUENCE [LARGE SCALE GENOMIC DNA]</scope>
    <source>
        <strain evidence="4">ATCC 20868 / MF5171</strain>
    </source>
</reference>
<organism evidence="3 4">
    <name type="scientific">Glarea lozoyensis (strain ATCC 20868 / MF5171)</name>
    <dbReference type="NCBI Taxonomy" id="1116229"/>
    <lineage>
        <taxon>Eukaryota</taxon>
        <taxon>Fungi</taxon>
        <taxon>Dikarya</taxon>
        <taxon>Ascomycota</taxon>
        <taxon>Pezizomycotina</taxon>
        <taxon>Leotiomycetes</taxon>
        <taxon>Helotiales</taxon>
        <taxon>Helotiaceae</taxon>
        <taxon>Glarea</taxon>
    </lineage>
</organism>
<protein>
    <submittedName>
        <fullName evidence="3">Uncharacterized protein</fullName>
    </submittedName>
</protein>
<dbReference type="KEGG" id="glz:GLAREA_11722"/>
<feature type="compositionally biased region" description="Basic and acidic residues" evidence="2">
    <location>
        <begin position="60"/>
        <end position="73"/>
    </location>
</feature>
<evidence type="ECO:0000256" key="1">
    <source>
        <dbReference type="SAM" id="Coils"/>
    </source>
</evidence>
<feature type="coiled-coil region" evidence="1">
    <location>
        <begin position="418"/>
        <end position="445"/>
    </location>
</feature>
<evidence type="ECO:0000313" key="4">
    <source>
        <dbReference type="Proteomes" id="UP000016922"/>
    </source>
</evidence>
<evidence type="ECO:0000256" key="2">
    <source>
        <dbReference type="SAM" id="MobiDB-lite"/>
    </source>
</evidence>
<proteinExistence type="predicted"/>
<name>S3CZ65_GLAL2</name>
<feature type="region of interest" description="Disordered" evidence="2">
    <location>
        <begin position="358"/>
        <end position="383"/>
    </location>
</feature>
<dbReference type="OrthoDB" id="3801254at2759"/>
<dbReference type="RefSeq" id="XP_008088056.1">
    <property type="nucleotide sequence ID" value="XM_008089865.1"/>
</dbReference>